<gene>
    <name evidence="2" type="ORF">HPHI1048_LOCUS13995</name>
</gene>
<feature type="compositionally biased region" description="Basic residues" evidence="1">
    <location>
        <begin position="353"/>
        <end position="369"/>
    </location>
</feature>
<organism evidence="2">
    <name type="scientific">Hanusia phi</name>
    <dbReference type="NCBI Taxonomy" id="3032"/>
    <lineage>
        <taxon>Eukaryota</taxon>
        <taxon>Cryptophyceae</taxon>
        <taxon>Pyrenomonadales</taxon>
        <taxon>Geminigeraceae</taxon>
        <taxon>Hanusia</taxon>
    </lineage>
</organism>
<name>A0A7S0HN03_9CRYP</name>
<evidence type="ECO:0000313" key="2">
    <source>
        <dbReference type="EMBL" id="CAD8490607.1"/>
    </source>
</evidence>
<feature type="compositionally biased region" description="Basic and acidic residues" evidence="1">
    <location>
        <begin position="277"/>
        <end position="287"/>
    </location>
</feature>
<evidence type="ECO:0000256" key="1">
    <source>
        <dbReference type="SAM" id="MobiDB-lite"/>
    </source>
</evidence>
<feature type="region of interest" description="Disordered" evidence="1">
    <location>
        <begin position="84"/>
        <end position="109"/>
    </location>
</feature>
<dbReference type="EMBL" id="HBEO01020692">
    <property type="protein sequence ID" value="CAD8490607.1"/>
    <property type="molecule type" value="Transcribed_RNA"/>
</dbReference>
<sequence>MPRSNGGRTARRAEEDDYAIFVPKDAREAKFSEQYASQLDWQIYRSAQIPGPGSYIGYKEYELPKGGTWSKFRTKGYCDDAIRKGKEIPGPADYPSPTFPPTPGGRISRTRSKTMMDWIELRARDMPGPADIPTPALPKPSGGRFNVSNSKSDIDWMIYRAAQMPGPSNYVLPPAPLPRGGTFNQGRSKTELDWIELRASKLPGPGQYDSPSREKLGGGRFNMSNPKSELDWILYRSSQLPGPGDYDVTRSLDAMNRSPSCRILGRTGPKSLPWPYGKDRVKHERSSSSRSSMDDDGSSDRRRRSVSSSLGLSSSLPLPSRPQLSSSKISKSSSRASLAGYHPLAEDPASPLHRSKRRHAKKHAKEKRR</sequence>
<accession>A0A7S0HN03</accession>
<feature type="region of interest" description="Disordered" evidence="1">
    <location>
        <begin position="259"/>
        <end position="369"/>
    </location>
</feature>
<protein>
    <submittedName>
        <fullName evidence="2">Uncharacterized protein</fullName>
    </submittedName>
</protein>
<reference evidence="2" key="1">
    <citation type="submission" date="2021-01" db="EMBL/GenBank/DDBJ databases">
        <authorList>
            <person name="Corre E."/>
            <person name="Pelletier E."/>
            <person name="Niang G."/>
            <person name="Scheremetjew M."/>
            <person name="Finn R."/>
            <person name="Kale V."/>
            <person name="Holt S."/>
            <person name="Cochrane G."/>
            <person name="Meng A."/>
            <person name="Brown T."/>
            <person name="Cohen L."/>
        </authorList>
    </citation>
    <scope>NUCLEOTIDE SEQUENCE</scope>
    <source>
        <strain evidence="2">CCMP325</strain>
    </source>
</reference>
<dbReference type="AlphaFoldDB" id="A0A7S0HN03"/>
<proteinExistence type="predicted"/>
<feature type="compositionally biased region" description="Low complexity" evidence="1">
    <location>
        <begin position="306"/>
        <end position="339"/>
    </location>
</feature>
<feature type="compositionally biased region" description="Pro residues" evidence="1">
    <location>
        <begin position="92"/>
        <end position="103"/>
    </location>
</feature>
<feature type="region of interest" description="Disordered" evidence="1">
    <location>
        <begin position="203"/>
        <end position="222"/>
    </location>
</feature>